<sequence length="192" mass="21297">MIPRRLALVAGLAVAMAAVAWVVVNSKRTPHYDAAARAAWQEVERQFRARAEMVPEVIAVVEAVDPTQTALVEQLSTTRAAVLALPPQPDAPTDPARFRAFMETQDELSRALGKVMDLMNIYSDRRSNPEIRRVLAALETQENRIVVARSDFVRLARAYNLSISSIPGRWLTRAFLGQQPLMVESFEVPSSG</sequence>
<name>A0A841KIT9_9HYPH</name>
<accession>A0A841KIT9</accession>
<dbReference type="GO" id="GO:0016020">
    <property type="term" value="C:membrane"/>
    <property type="evidence" value="ECO:0007669"/>
    <property type="project" value="UniProtKB-SubCell"/>
</dbReference>
<dbReference type="Proteomes" id="UP000588017">
    <property type="component" value="Unassembled WGS sequence"/>
</dbReference>
<protein>
    <submittedName>
        <fullName evidence="6">LemA protein</fullName>
    </submittedName>
</protein>
<dbReference type="InterPro" id="IPR023353">
    <property type="entry name" value="LemA-like_dom_sf"/>
</dbReference>
<dbReference type="AlphaFoldDB" id="A0A841KIT9"/>
<dbReference type="PANTHER" id="PTHR34478:SF2">
    <property type="entry name" value="MEMBRANE PROTEIN"/>
    <property type="match status" value="1"/>
</dbReference>
<evidence type="ECO:0000313" key="6">
    <source>
        <dbReference type="EMBL" id="MBB6169169.1"/>
    </source>
</evidence>
<dbReference type="Gene3D" id="1.20.1440.20">
    <property type="entry name" value="LemA-like domain"/>
    <property type="match status" value="1"/>
</dbReference>
<keyword evidence="5" id="KW-0472">Membrane</keyword>
<organism evidence="6 7">
    <name type="scientific">Chelatococcus composti</name>
    <dbReference type="NCBI Taxonomy" id="1743235"/>
    <lineage>
        <taxon>Bacteria</taxon>
        <taxon>Pseudomonadati</taxon>
        <taxon>Pseudomonadota</taxon>
        <taxon>Alphaproteobacteria</taxon>
        <taxon>Hyphomicrobiales</taxon>
        <taxon>Chelatococcaceae</taxon>
        <taxon>Chelatococcus</taxon>
    </lineage>
</organism>
<evidence type="ECO:0000256" key="3">
    <source>
        <dbReference type="ARBA" id="ARBA00022692"/>
    </source>
</evidence>
<evidence type="ECO:0000256" key="2">
    <source>
        <dbReference type="ARBA" id="ARBA00008854"/>
    </source>
</evidence>
<reference evidence="6 7" key="1">
    <citation type="submission" date="2020-08" db="EMBL/GenBank/DDBJ databases">
        <title>Genomic Encyclopedia of Type Strains, Phase IV (KMG-IV): sequencing the most valuable type-strain genomes for metagenomic binning, comparative biology and taxonomic classification.</title>
        <authorList>
            <person name="Goeker M."/>
        </authorList>
    </citation>
    <scope>NUCLEOTIDE SEQUENCE [LARGE SCALE GENOMIC DNA]</scope>
    <source>
        <strain evidence="6 7">DSM 101465</strain>
    </source>
</reference>
<evidence type="ECO:0000256" key="4">
    <source>
        <dbReference type="ARBA" id="ARBA00022989"/>
    </source>
</evidence>
<gene>
    <name evidence="6" type="ORF">HNQ73_002806</name>
</gene>
<dbReference type="Pfam" id="PF04011">
    <property type="entry name" value="LemA"/>
    <property type="match status" value="1"/>
</dbReference>
<evidence type="ECO:0000313" key="7">
    <source>
        <dbReference type="Proteomes" id="UP000588017"/>
    </source>
</evidence>
<comment type="caution">
    <text evidence="6">The sequence shown here is derived from an EMBL/GenBank/DDBJ whole genome shotgun (WGS) entry which is preliminary data.</text>
</comment>
<dbReference type="SUPFAM" id="SSF140478">
    <property type="entry name" value="LemA-like"/>
    <property type="match status" value="1"/>
</dbReference>
<dbReference type="RefSeq" id="WP_183335491.1">
    <property type="nucleotide sequence ID" value="NZ_BMHX01000006.1"/>
</dbReference>
<evidence type="ECO:0000256" key="5">
    <source>
        <dbReference type="ARBA" id="ARBA00023136"/>
    </source>
</evidence>
<dbReference type="PANTHER" id="PTHR34478">
    <property type="entry name" value="PROTEIN LEMA"/>
    <property type="match status" value="1"/>
</dbReference>
<dbReference type="EMBL" id="JACHEH010000006">
    <property type="protein sequence ID" value="MBB6169169.1"/>
    <property type="molecule type" value="Genomic_DNA"/>
</dbReference>
<proteinExistence type="inferred from homology"/>
<comment type="similarity">
    <text evidence="2">Belongs to the LemA family.</text>
</comment>
<keyword evidence="7" id="KW-1185">Reference proteome</keyword>
<keyword evidence="4" id="KW-1133">Transmembrane helix</keyword>
<dbReference type="InterPro" id="IPR007156">
    <property type="entry name" value="MamQ_LemA"/>
</dbReference>
<comment type="subcellular location">
    <subcellularLocation>
        <location evidence="1">Membrane</location>
        <topology evidence="1">Single-pass membrane protein</topology>
    </subcellularLocation>
</comment>
<keyword evidence="3" id="KW-0812">Transmembrane</keyword>
<evidence type="ECO:0000256" key="1">
    <source>
        <dbReference type="ARBA" id="ARBA00004167"/>
    </source>
</evidence>